<evidence type="ECO:0000313" key="9">
    <source>
        <dbReference type="EMBL" id="KIP07084.1"/>
    </source>
</evidence>
<reference evidence="9 10" key="1">
    <citation type="journal article" date="2014" name="PLoS Genet.">
        <title>Analysis of the Phlebiopsis gigantea genome, transcriptome and secretome provides insight into its pioneer colonization strategies of wood.</title>
        <authorList>
            <person name="Hori C."/>
            <person name="Ishida T."/>
            <person name="Igarashi K."/>
            <person name="Samejima M."/>
            <person name="Suzuki H."/>
            <person name="Master E."/>
            <person name="Ferreira P."/>
            <person name="Ruiz-Duenas F.J."/>
            <person name="Held B."/>
            <person name="Canessa P."/>
            <person name="Larrondo L.F."/>
            <person name="Schmoll M."/>
            <person name="Druzhinina I.S."/>
            <person name="Kubicek C.P."/>
            <person name="Gaskell J.A."/>
            <person name="Kersten P."/>
            <person name="St John F."/>
            <person name="Glasner J."/>
            <person name="Sabat G."/>
            <person name="Splinter BonDurant S."/>
            <person name="Syed K."/>
            <person name="Yadav J."/>
            <person name="Mgbeahuruike A.C."/>
            <person name="Kovalchuk A."/>
            <person name="Asiegbu F.O."/>
            <person name="Lackner G."/>
            <person name="Hoffmeister D."/>
            <person name="Rencoret J."/>
            <person name="Gutierrez A."/>
            <person name="Sun H."/>
            <person name="Lindquist E."/>
            <person name="Barry K."/>
            <person name="Riley R."/>
            <person name="Grigoriev I.V."/>
            <person name="Henrissat B."/>
            <person name="Kues U."/>
            <person name="Berka R.M."/>
            <person name="Martinez A.T."/>
            <person name="Covert S.F."/>
            <person name="Blanchette R.A."/>
            <person name="Cullen D."/>
        </authorList>
    </citation>
    <scope>NUCLEOTIDE SEQUENCE [LARGE SCALE GENOMIC DNA]</scope>
    <source>
        <strain evidence="9 10">11061_1 CR5-6</strain>
    </source>
</reference>
<dbReference type="InterPro" id="IPR001461">
    <property type="entry name" value="Aspartic_peptidase_A1"/>
</dbReference>
<comment type="similarity">
    <text evidence="1 6">Belongs to the peptidase A1 family.</text>
</comment>
<evidence type="ECO:0000256" key="3">
    <source>
        <dbReference type="ARBA" id="ARBA00022750"/>
    </source>
</evidence>
<feature type="active site" evidence="5">
    <location>
        <position position="117"/>
    </location>
</feature>
<keyword evidence="7" id="KW-0732">Signal</keyword>
<feature type="signal peptide" evidence="7">
    <location>
        <begin position="1"/>
        <end position="22"/>
    </location>
</feature>
<evidence type="ECO:0000256" key="6">
    <source>
        <dbReference type="RuleBase" id="RU000454"/>
    </source>
</evidence>
<dbReference type="CDD" id="cd05471">
    <property type="entry name" value="pepsin_like"/>
    <property type="match status" value="1"/>
</dbReference>
<dbReference type="PROSITE" id="PS00141">
    <property type="entry name" value="ASP_PROTEASE"/>
    <property type="match status" value="1"/>
</dbReference>
<dbReference type="Pfam" id="PF00026">
    <property type="entry name" value="Asp"/>
    <property type="match status" value="1"/>
</dbReference>
<dbReference type="PANTHER" id="PTHR47966:SF6">
    <property type="entry name" value="PEPTIDASE A1 DOMAIN-CONTAINING PROTEIN"/>
    <property type="match status" value="1"/>
</dbReference>
<dbReference type="InterPro" id="IPR034164">
    <property type="entry name" value="Pepsin-like_dom"/>
</dbReference>
<sequence>MRLCLPASWSLLYLGFLITCHASPAHGPNVVSDAHKTLNSASSILRRWNFEPGGINKYTWAQDRRVALERKYGIGAHAGLQRRGSGANLVSNQNADSSYFGSIAVGTPPVSYDVILDTGSSDLWLASDEARRLIPDGIATFNPNDSSTYTSMNTAFKIQYGSGVAEGVLGRDTVQFAGFETQQQAFGVVSNVTDTLLDAPVSGLLGLAFQSISTSRTKPLWQTLMDVPGTLDLPVMAFHLARYINDSDTRAVEPGGSFSLGSVNSSLYIGEIDYHSVPDGSVGYWVIPMADIDVDGATVELSAESPSLAAIDTGTTLVGGPSDIVRDIYANIPGSAPGTEQYEGYYTFPCDTNVTVSLRFGNSTKSWPISPADFRLLQLDDDSCLGAFFELSNSSAVHSSGSITWIVGDTFLKNVYSVFRASPPSVGFAELSNVALSMNGAQNPVPTPTLGALVTVTAGVNHASILAAHGLPSLLLTLVTVSLQAFGLL</sequence>
<dbReference type="GO" id="GO:0006508">
    <property type="term" value="P:proteolysis"/>
    <property type="evidence" value="ECO:0007669"/>
    <property type="project" value="UniProtKB-KW"/>
</dbReference>
<keyword evidence="10" id="KW-1185">Reference proteome</keyword>
<dbReference type="PANTHER" id="PTHR47966">
    <property type="entry name" value="BETA-SITE APP-CLEAVING ENZYME, ISOFORM A-RELATED"/>
    <property type="match status" value="1"/>
</dbReference>
<dbReference type="SUPFAM" id="SSF50630">
    <property type="entry name" value="Acid proteases"/>
    <property type="match status" value="1"/>
</dbReference>
<feature type="domain" description="Peptidase A1" evidence="8">
    <location>
        <begin position="99"/>
        <end position="429"/>
    </location>
</feature>
<dbReference type="PRINTS" id="PR00792">
    <property type="entry name" value="PEPSIN"/>
</dbReference>
<dbReference type="EMBL" id="KN840504">
    <property type="protein sequence ID" value="KIP07084.1"/>
    <property type="molecule type" value="Genomic_DNA"/>
</dbReference>
<dbReference type="InterPro" id="IPR021109">
    <property type="entry name" value="Peptidase_aspartic_dom_sf"/>
</dbReference>
<evidence type="ECO:0000313" key="10">
    <source>
        <dbReference type="Proteomes" id="UP000053257"/>
    </source>
</evidence>
<evidence type="ECO:0000256" key="1">
    <source>
        <dbReference type="ARBA" id="ARBA00007447"/>
    </source>
</evidence>
<dbReference type="OrthoDB" id="771136at2759"/>
<dbReference type="Gene3D" id="2.40.70.10">
    <property type="entry name" value="Acid Proteases"/>
    <property type="match status" value="2"/>
</dbReference>
<proteinExistence type="inferred from homology"/>
<evidence type="ECO:0000259" key="8">
    <source>
        <dbReference type="PROSITE" id="PS51767"/>
    </source>
</evidence>
<feature type="active site" evidence="5">
    <location>
        <position position="312"/>
    </location>
</feature>
<dbReference type="Proteomes" id="UP000053257">
    <property type="component" value="Unassembled WGS sequence"/>
</dbReference>
<feature type="chain" id="PRO_5002180269" description="Peptidase A1 domain-containing protein" evidence="7">
    <location>
        <begin position="23"/>
        <end position="489"/>
    </location>
</feature>
<dbReference type="AlphaFoldDB" id="A0A0C3NPM2"/>
<dbReference type="InterPro" id="IPR001969">
    <property type="entry name" value="Aspartic_peptidase_AS"/>
</dbReference>
<name>A0A0C3NPM2_PHLG1</name>
<keyword evidence="4 6" id="KW-0378">Hydrolase</keyword>
<evidence type="ECO:0000256" key="4">
    <source>
        <dbReference type="ARBA" id="ARBA00022801"/>
    </source>
</evidence>
<dbReference type="FunFam" id="2.40.70.10:FF:000115">
    <property type="entry name" value="Lysosomal aspartic protease"/>
    <property type="match status" value="1"/>
</dbReference>
<organism evidence="9 10">
    <name type="scientific">Phlebiopsis gigantea (strain 11061_1 CR5-6)</name>
    <name type="common">White-rot fungus</name>
    <name type="synonym">Peniophora gigantea</name>
    <dbReference type="NCBI Taxonomy" id="745531"/>
    <lineage>
        <taxon>Eukaryota</taxon>
        <taxon>Fungi</taxon>
        <taxon>Dikarya</taxon>
        <taxon>Basidiomycota</taxon>
        <taxon>Agaricomycotina</taxon>
        <taxon>Agaricomycetes</taxon>
        <taxon>Polyporales</taxon>
        <taxon>Phanerochaetaceae</taxon>
        <taxon>Phlebiopsis</taxon>
    </lineage>
</organism>
<gene>
    <name evidence="9" type="ORF">PHLGIDRAFT_106142</name>
</gene>
<keyword evidence="2 6" id="KW-0645">Protease</keyword>
<dbReference type="GO" id="GO:0004190">
    <property type="term" value="F:aspartic-type endopeptidase activity"/>
    <property type="evidence" value="ECO:0007669"/>
    <property type="project" value="UniProtKB-KW"/>
</dbReference>
<keyword evidence="3 6" id="KW-0064">Aspartyl protease</keyword>
<evidence type="ECO:0000256" key="2">
    <source>
        <dbReference type="ARBA" id="ARBA00022670"/>
    </source>
</evidence>
<evidence type="ECO:0000256" key="7">
    <source>
        <dbReference type="SAM" id="SignalP"/>
    </source>
</evidence>
<dbReference type="InterPro" id="IPR033121">
    <property type="entry name" value="PEPTIDASE_A1"/>
</dbReference>
<accession>A0A0C3NPM2</accession>
<dbReference type="STRING" id="745531.A0A0C3NPM2"/>
<protein>
    <recommendedName>
        <fullName evidence="8">Peptidase A1 domain-containing protein</fullName>
    </recommendedName>
</protein>
<evidence type="ECO:0000256" key="5">
    <source>
        <dbReference type="PIRSR" id="PIRSR601461-1"/>
    </source>
</evidence>
<dbReference type="HOGENOM" id="CLU_013253_1_2_1"/>
<dbReference type="PROSITE" id="PS51767">
    <property type="entry name" value="PEPTIDASE_A1"/>
    <property type="match status" value="1"/>
</dbReference>